<dbReference type="SUPFAM" id="SSF52058">
    <property type="entry name" value="L domain-like"/>
    <property type="match status" value="1"/>
</dbReference>
<feature type="domain" description="Secretion system C-terminal sorting" evidence="1">
    <location>
        <begin position="324"/>
        <end position="397"/>
    </location>
</feature>
<dbReference type="Gene3D" id="3.80.10.10">
    <property type="entry name" value="Ribonuclease Inhibitor"/>
    <property type="match status" value="1"/>
</dbReference>
<dbReference type="PANTHER" id="PTHR45661:SF3">
    <property type="entry name" value="IG-LIKE DOMAIN-CONTAINING PROTEIN"/>
    <property type="match status" value="1"/>
</dbReference>
<dbReference type="InterPro" id="IPR032675">
    <property type="entry name" value="LRR_dom_sf"/>
</dbReference>
<dbReference type="Gene3D" id="3.40.50.12480">
    <property type="match status" value="1"/>
</dbReference>
<dbReference type="PANTHER" id="PTHR45661">
    <property type="entry name" value="SURFACE ANTIGEN"/>
    <property type="match status" value="1"/>
</dbReference>
<organism evidence="2">
    <name type="scientific">bioreactor metagenome</name>
    <dbReference type="NCBI Taxonomy" id="1076179"/>
    <lineage>
        <taxon>unclassified sequences</taxon>
        <taxon>metagenomes</taxon>
        <taxon>ecological metagenomes</taxon>
    </lineage>
</organism>
<dbReference type="InterPro" id="IPR026444">
    <property type="entry name" value="Secre_tail"/>
</dbReference>
<dbReference type="NCBIfam" id="TIGR04183">
    <property type="entry name" value="Por_Secre_tail"/>
    <property type="match status" value="1"/>
</dbReference>
<evidence type="ECO:0000259" key="1">
    <source>
        <dbReference type="Pfam" id="PF18962"/>
    </source>
</evidence>
<reference evidence="2" key="1">
    <citation type="submission" date="2019-08" db="EMBL/GenBank/DDBJ databases">
        <authorList>
            <person name="Kucharzyk K."/>
            <person name="Murdoch R.W."/>
            <person name="Higgins S."/>
            <person name="Loffler F."/>
        </authorList>
    </citation>
    <scope>NUCLEOTIDE SEQUENCE</scope>
</reference>
<proteinExistence type="predicted"/>
<dbReference type="Pfam" id="PF18962">
    <property type="entry name" value="Por_Secre_tail"/>
    <property type="match status" value="1"/>
</dbReference>
<dbReference type="EMBL" id="VSSQ01000128">
    <property type="protein sequence ID" value="MPL79570.1"/>
    <property type="molecule type" value="Genomic_DNA"/>
</dbReference>
<evidence type="ECO:0000313" key="2">
    <source>
        <dbReference type="EMBL" id="MPL79570.1"/>
    </source>
</evidence>
<name>A0A644UKV9_9ZZZZ</name>
<dbReference type="InterPro" id="IPR053139">
    <property type="entry name" value="Surface_bspA-like"/>
</dbReference>
<gene>
    <name evidence="2" type="ORF">SDC9_25454</name>
</gene>
<accession>A0A644UKV9</accession>
<dbReference type="InterPro" id="IPR026906">
    <property type="entry name" value="LRR_5"/>
</dbReference>
<dbReference type="Pfam" id="PF13306">
    <property type="entry name" value="LRR_5"/>
    <property type="match status" value="2"/>
</dbReference>
<dbReference type="AlphaFoldDB" id="A0A644UKV9"/>
<comment type="caution">
    <text evidence="2">The sequence shown here is derived from an EMBL/GenBank/DDBJ whole genome shotgun (WGS) entry which is preliminary data.</text>
</comment>
<protein>
    <recommendedName>
        <fullName evidence="1">Secretion system C-terminal sorting domain-containing protein</fullName>
    </recommendedName>
</protein>
<sequence>MKKSLLVLLVILFAINLSSKAEDFSAVYNGDTIYYNITSSVYPYTASVTFRGSTDYSYTNEYSGSLSIPDSVLYNGNCYLVSNIGNNAFAYCQELITVEIPNSVTSIDDNAFYNCRSLNSIIIPNSVTSIGNHAFESCIELTSIIIPNSVITIGARVFYDCLGLTSVQIPSSVTSIGMACFYYTPWYNAFPDGEIYINNFLYEYKTSCTVDLDINVREGTVSVSEYAFYWANHLLKITFPNSLVSIGDNAFENCAYLTSITCNSTTPPSLGTDVFKYVNKSIPIYVPEASLALYQAAEGWRDFYNIQALELDDIINNNNIDIVIYPNPAQDKAKIRIDNLYSKADIIVLDIMGKEVKRDVIAKGIKELELNVSDLPKGIYNILILNETISQTKKLIITK</sequence>